<evidence type="ECO:0000313" key="1">
    <source>
        <dbReference type="EMBL" id="MPM54419.1"/>
    </source>
</evidence>
<reference evidence="1" key="1">
    <citation type="submission" date="2019-08" db="EMBL/GenBank/DDBJ databases">
        <authorList>
            <person name="Kucharzyk K."/>
            <person name="Murdoch R.W."/>
            <person name="Higgins S."/>
            <person name="Loffler F."/>
        </authorList>
    </citation>
    <scope>NUCLEOTIDE SEQUENCE</scope>
</reference>
<protein>
    <submittedName>
        <fullName evidence="1">Uncharacterized protein</fullName>
    </submittedName>
</protein>
<name>A0A645AMP3_9ZZZZ</name>
<gene>
    <name evidence="1" type="ORF">SDC9_101197</name>
</gene>
<accession>A0A645AMP3</accession>
<sequence>MADDAPDGLATALDEAIYAKKYFYLRNPGFREELDYIVKPLSTLRRQTALGDFHDMVACKVWAESRLLTGDEALFRAGKQVLADAGVVDRLHRVARAATETRAAQQQRLLAVRDDELCDDDMGLFYTAEESEEFR</sequence>
<comment type="caution">
    <text evidence="1">The sequence shown here is derived from an EMBL/GenBank/DDBJ whole genome shotgun (WGS) entry which is preliminary data.</text>
</comment>
<dbReference type="EMBL" id="VSSQ01014792">
    <property type="protein sequence ID" value="MPM54419.1"/>
    <property type="molecule type" value="Genomic_DNA"/>
</dbReference>
<dbReference type="AlphaFoldDB" id="A0A645AMP3"/>
<proteinExistence type="predicted"/>
<organism evidence="1">
    <name type="scientific">bioreactor metagenome</name>
    <dbReference type="NCBI Taxonomy" id="1076179"/>
    <lineage>
        <taxon>unclassified sequences</taxon>
        <taxon>metagenomes</taxon>
        <taxon>ecological metagenomes</taxon>
    </lineage>
</organism>